<dbReference type="EMBL" id="ACZI02000003">
    <property type="protein sequence ID" value="ERG69192.1"/>
    <property type="molecule type" value="Genomic_DNA"/>
</dbReference>
<evidence type="ECO:0000259" key="6">
    <source>
        <dbReference type="PROSITE" id="PS50977"/>
    </source>
</evidence>
<feature type="domain" description="HTH tetR-type" evidence="6">
    <location>
        <begin position="2"/>
        <end position="62"/>
    </location>
</feature>
<keyword evidence="8" id="KW-1185">Reference proteome</keyword>
<evidence type="ECO:0000313" key="8">
    <source>
        <dbReference type="Proteomes" id="UP000004816"/>
    </source>
</evidence>
<comment type="caution">
    <text evidence="7">The sequence shown here is derived from an EMBL/GenBank/DDBJ whole genome shotgun (WGS) entry which is preliminary data.</text>
</comment>
<dbReference type="InterPro" id="IPR039538">
    <property type="entry name" value="BetI_C"/>
</dbReference>
<keyword evidence="1" id="KW-0678">Repressor</keyword>
<dbReference type="Gene3D" id="1.10.357.10">
    <property type="entry name" value="Tetracycline Repressor, domain 2"/>
    <property type="match status" value="1"/>
</dbReference>
<keyword evidence="3 5" id="KW-0238">DNA-binding</keyword>
<dbReference type="SUPFAM" id="SSF46689">
    <property type="entry name" value="Homeodomain-like"/>
    <property type="match status" value="1"/>
</dbReference>
<dbReference type="Pfam" id="PF00440">
    <property type="entry name" value="TetR_N"/>
    <property type="match status" value="1"/>
</dbReference>
<dbReference type="RefSeq" id="WP_021030763.1">
    <property type="nucleotide sequence ID" value="NZ_KI391954.1"/>
</dbReference>
<dbReference type="InterPro" id="IPR009057">
    <property type="entry name" value="Homeodomain-like_sf"/>
</dbReference>
<dbReference type="GO" id="GO:0003700">
    <property type="term" value="F:DNA-binding transcription factor activity"/>
    <property type="evidence" value="ECO:0007669"/>
    <property type="project" value="TreeGrafter"/>
</dbReference>
<organism evidence="7 8">
    <name type="scientific">Segniliparus rugosus (strain ATCC BAA-974 / DSM 45345 / CCUG 50838 / CIP 108380 / JCM 13579 / CDC 945)</name>
    <dbReference type="NCBI Taxonomy" id="679197"/>
    <lineage>
        <taxon>Bacteria</taxon>
        <taxon>Bacillati</taxon>
        <taxon>Actinomycetota</taxon>
        <taxon>Actinomycetes</taxon>
        <taxon>Mycobacteriales</taxon>
        <taxon>Segniliparaceae</taxon>
        <taxon>Segniliparus</taxon>
    </lineage>
</organism>
<dbReference type="SUPFAM" id="SSF48498">
    <property type="entry name" value="Tetracyclin repressor-like, C-terminal domain"/>
    <property type="match status" value="1"/>
</dbReference>
<dbReference type="PANTHER" id="PTHR30055:SF228">
    <property type="entry name" value="TRANSCRIPTIONAL REGULATOR-RELATED"/>
    <property type="match status" value="1"/>
</dbReference>
<evidence type="ECO:0000313" key="7">
    <source>
        <dbReference type="EMBL" id="ERG69192.1"/>
    </source>
</evidence>
<dbReference type="Proteomes" id="UP000004816">
    <property type="component" value="Unassembled WGS sequence"/>
</dbReference>
<accession>U1M1D0</accession>
<dbReference type="PRINTS" id="PR00455">
    <property type="entry name" value="HTHTETR"/>
</dbReference>
<dbReference type="InterPro" id="IPR001647">
    <property type="entry name" value="HTH_TetR"/>
</dbReference>
<evidence type="ECO:0000256" key="4">
    <source>
        <dbReference type="ARBA" id="ARBA00023163"/>
    </source>
</evidence>
<proteinExistence type="predicted"/>
<dbReference type="STRING" id="679197.HMPREF9336_04336"/>
<dbReference type="InterPro" id="IPR036271">
    <property type="entry name" value="Tet_transcr_reg_TetR-rel_C_sf"/>
</dbReference>
<evidence type="ECO:0000256" key="2">
    <source>
        <dbReference type="ARBA" id="ARBA00023015"/>
    </source>
</evidence>
<dbReference type="PROSITE" id="PS50977">
    <property type="entry name" value="HTH_TETR_2"/>
    <property type="match status" value="1"/>
</dbReference>
<dbReference type="GO" id="GO:0000976">
    <property type="term" value="F:transcription cis-regulatory region binding"/>
    <property type="evidence" value="ECO:0007669"/>
    <property type="project" value="TreeGrafter"/>
</dbReference>
<dbReference type="AlphaFoldDB" id="U1M1D0"/>
<gene>
    <name evidence="7" type="ORF">HMPREF9336_04336</name>
</gene>
<evidence type="ECO:0000256" key="1">
    <source>
        <dbReference type="ARBA" id="ARBA00022491"/>
    </source>
</evidence>
<dbReference type="PANTHER" id="PTHR30055">
    <property type="entry name" value="HTH-TYPE TRANSCRIPTIONAL REGULATOR RUTR"/>
    <property type="match status" value="1"/>
</dbReference>
<reference evidence="7 8" key="1">
    <citation type="journal article" date="2011" name="Stand. Genomic Sci.">
        <title>High quality draft genome sequence of Segniliparus rugosus CDC 945(T)= (ATCC BAA-974(T)).</title>
        <authorList>
            <person name="Earl A.M."/>
            <person name="Desjardins C.A."/>
            <person name="Fitzgerald M.G."/>
            <person name="Arachchi H.M."/>
            <person name="Zeng Q."/>
            <person name="Mehta T."/>
            <person name="Griggs A."/>
            <person name="Birren B.W."/>
            <person name="Toney N.C."/>
            <person name="Carr J."/>
            <person name="Posey J."/>
            <person name="Butler W.R."/>
        </authorList>
    </citation>
    <scope>NUCLEOTIDE SEQUENCE [LARGE SCALE GENOMIC DNA]</scope>
    <source>
        <strain evidence="8">ATCC BAA-974 / DSM 45345 / CCUG 50838 / CIP 108380 / JCM 13579 / CDC 945</strain>
    </source>
</reference>
<protein>
    <recommendedName>
        <fullName evidence="6">HTH tetR-type domain-containing protein</fullName>
    </recommendedName>
</protein>
<dbReference type="HOGENOM" id="CLU_069356_15_10_11"/>
<dbReference type="InterPro" id="IPR050109">
    <property type="entry name" value="HTH-type_TetR-like_transc_reg"/>
</dbReference>
<dbReference type="Pfam" id="PF13977">
    <property type="entry name" value="TetR_C_6"/>
    <property type="match status" value="1"/>
</dbReference>
<evidence type="ECO:0000256" key="5">
    <source>
        <dbReference type="PROSITE-ProRule" id="PRU00335"/>
    </source>
</evidence>
<keyword evidence="4" id="KW-0804">Transcription</keyword>
<keyword evidence="2" id="KW-0805">Transcription regulation</keyword>
<sequence length="191" mass="20191">MDSQYEQIVAAMVALLAGGGFEAVSVRHVAARAGVSIGSVQHHFPTKDLMLEAATDRLGAAFMERLHAALAGAGAPEDRLRAAVLALVNPDPAHGQLSVLWTLRMARAAVHEPTARRHRYDRGRVERLVAGLIAEARPSLDEAQTGDRAATLLALADGLACAIVVEPARMPAERAVTLVDSALRVALDSEP</sequence>
<dbReference type="eggNOG" id="COG1309">
    <property type="taxonomic scope" value="Bacteria"/>
</dbReference>
<evidence type="ECO:0000256" key="3">
    <source>
        <dbReference type="ARBA" id="ARBA00023125"/>
    </source>
</evidence>
<feature type="DNA-binding region" description="H-T-H motif" evidence="5">
    <location>
        <begin position="25"/>
        <end position="44"/>
    </location>
</feature>
<name>U1M1D0_SEGRC</name>